<gene>
    <name evidence="3" type="ORF">GA0070609_1476</name>
</gene>
<sequence length="257" mass="28121">MTGLAHLTCRSGTAGSGAPGTLAAPSRRGSGRSRREQRRHQRPPRATRRGWLPLRSTTTSRGLAPLLQEPLRSHLFIVGSRADPGGEIDANRWPGGSGRGRWRGRRWRSGAGAGTSAWLTRACGVGRPAEMLDHAGPGRAERRAAVRAYRQVPAAVRRDVIRYSNKRRSHPDPLVAAAAERWARTVLRPAWWNRIPPFVLPLLSVLLMAGGWASGSLFLGWWCGVGGFVPLVLGLVSWNQRQAAKQILESSHEPTRP</sequence>
<feature type="transmembrane region" description="Helical" evidence="2">
    <location>
        <begin position="219"/>
        <end position="238"/>
    </location>
</feature>
<dbReference type="EMBL" id="LT607750">
    <property type="protein sequence ID" value="SCG44388.1"/>
    <property type="molecule type" value="Genomic_DNA"/>
</dbReference>
<feature type="compositionally biased region" description="Basic residues" evidence="1">
    <location>
        <begin position="29"/>
        <end position="48"/>
    </location>
</feature>
<evidence type="ECO:0000256" key="2">
    <source>
        <dbReference type="SAM" id="Phobius"/>
    </source>
</evidence>
<keyword evidence="4" id="KW-1185">Reference proteome</keyword>
<protein>
    <submittedName>
        <fullName evidence="3">Uncharacterized protein</fullName>
    </submittedName>
</protein>
<dbReference type="AlphaFoldDB" id="A0A1C5HED9"/>
<feature type="transmembrane region" description="Helical" evidence="2">
    <location>
        <begin position="191"/>
        <end position="213"/>
    </location>
</feature>
<accession>A0A1C5HED9</accession>
<keyword evidence="2" id="KW-1133">Transmembrane helix</keyword>
<keyword evidence="2" id="KW-0812">Transmembrane</keyword>
<proteinExistence type="predicted"/>
<keyword evidence="2" id="KW-0472">Membrane</keyword>
<feature type="region of interest" description="Disordered" evidence="1">
    <location>
        <begin position="1"/>
        <end position="57"/>
    </location>
</feature>
<name>A0A1C5HED9_9ACTN</name>
<organism evidence="3 4">
    <name type="scientific">Micromonospora echinaurantiaca</name>
    <dbReference type="NCBI Taxonomy" id="47857"/>
    <lineage>
        <taxon>Bacteria</taxon>
        <taxon>Bacillati</taxon>
        <taxon>Actinomycetota</taxon>
        <taxon>Actinomycetes</taxon>
        <taxon>Micromonosporales</taxon>
        <taxon>Micromonosporaceae</taxon>
        <taxon>Micromonospora</taxon>
    </lineage>
</organism>
<evidence type="ECO:0000256" key="1">
    <source>
        <dbReference type="SAM" id="MobiDB-lite"/>
    </source>
</evidence>
<evidence type="ECO:0000313" key="3">
    <source>
        <dbReference type="EMBL" id="SCG44388.1"/>
    </source>
</evidence>
<dbReference type="Proteomes" id="UP000198217">
    <property type="component" value="Chromosome I"/>
</dbReference>
<feature type="region of interest" description="Disordered" evidence="1">
    <location>
        <begin position="87"/>
        <end position="109"/>
    </location>
</feature>
<reference evidence="3 4" key="1">
    <citation type="submission" date="2016-06" db="EMBL/GenBank/DDBJ databases">
        <authorList>
            <person name="Kjaerup R.B."/>
            <person name="Dalgaard T.S."/>
            <person name="Juul-Madsen H.R."/>
        </authorList>
    </citation>
    <scope>NUCLEOTIDE SEQUENCE [LARGE SCALE GENOMIC DNA]</scope>
    <source>
        <strain evidence="3 4">DSM 43904</strain>
    </source>
</reference>
<evidence type="ECO:0000313" key="4">
    <source>
        <dbReference type="Proteomes" id="UP000198217"/>
    </source>
</evidence>